<evidence type="ECO:0000313" key="2">
    <source>
        <dbReference type="Proteomes" id="UP000612456"/>
    </source>
</evidence>
<organism evidence="1 2">
    <name type="scientific">Paenibacillus nasutitermitis</name>
    <dbReference type="NCBI Taxonomy" id="1652958"/>
    <lineage>
        <taxon>Bacteria</taxon>
        <taxon>Bacillati</taxon>
        <taxon>Bacillota</taxon>
        <taxon>Bacilli</taxon>
        <taxon>Bacillales</taxon>
        <taxon>Paenibacillaceae</taxon>
        <taxon>Paenibacillus</taxon>
    </lineage>
</organism>
<protein>
    <submittedName>
        <fullName evidence="1">Uncharacterized protein</fullName>
    </submittedName>
</protein>
<name>A0A916ZJB2_9BACL</name>
<evidence type="ECO:0000313" key="1">
    <source>
        <dbReference type="EMBL" id="GGE00048.1"/>
    </source>
</evidence>
<comment type="caution">
    <text evidence="1">The sequence shown here is derived from an EMBL/GenBank/DDBJ whole genome shotgun (WGS) entry which is preliminary data.</text>
</comment>
<dbReference type="EMBL" id="BMHP01000013">
    <property type="protein sequence ID" value="GGE00048.1"/>
    <property type="molecule type" value="Genomic_DNA"/>
</dbReference>
<dbReference type="Proteomes" id="UP000612456">
    <property type="component" value="Unassembled WGS sequence"/>
</dbReference>
<sequence length="85" mass="10043">MRGCFITPIPERFEDPFYPVSVTIEDQVGEIIFEHDRMFGRFLVSDDNVRFKSIIDNIQRNSKTDWAKLTSEIKDAVFEEIRKSK</sequence>
<reference evidence="1" key="1">
    <citation type="journal article" date="2014" name="Int. J. Syst. Evol. Microbiol.">
        <title>Complete genome sequence of Corynebacterium casei LMG S-19264T (=DSM 44701T), isolated from a smear-ripened cheese.</title>
        <authorList>
            <consortium name="US DOE Joint Genome Institute (JGI-PGF)"/>
            <person name="Walter F."/>
            <person name="Albersmeier A."/>
            <person name="Kalinowski J."/>
            <person name="Ruckert C."/>
        </authorList>
    </citation>
    <scope>NUCLEOTIDE SEQUENCE</scope>
    <source>
        <strain evidence="1">CGMCC 1.15178</strain>
    </source>
</reference>
<reference evidence="1" key="2">
    <citation type="submission" date="2020-09" db="EMBL/GenBank/DDBJ databases">
        <authorList>
            <person name="Sun Q."/>
            <person name="Zhou Y."/>
        </authorList>
    </citation>
    <scope>NUCLEOTIDE SEQUENCE</scope>
    <source>
        <strain evidence="1">CGMCC 1.15178</strain>
    </source>
</reference>
<dbReference type="AlphaFoldDB" id="A0A916ZJB2"/>
<keyword evidence="2" id="KW-1185">Reference proteome</keyword>
<proteinExistence type="predicted"/>
<accession>A0A916ZJB2</accession>
<dbReference type="RefSeq" id="WP_229750732.1">
    <property type="nucleotide sequence ID" value="NZ_BMHP01000013.1"/>
</dbReference>
<gene>
    <name evidence="1" type="ORF">GCM10010911_68750</name>
</gene>